<accession>A0A8J3J2G4</accession>
<reference evidence="1" key="1">
    <citation type="submission" date="2020-10" db="EMBL/GenBank/DDBJ databases">
        <title>Taxonomic study of unclassified bacteria belonging to the class Ktedonobacteria.</title>
        <authorList>
            <person name="Yabe S."/>
            <person name="Wang C.M."/>
            <person name="Zheng Y."/>
            <person name="Sakai Y."/>
            <person name="Cavaletti L."/>
            <person name="Monciardini P."/>
            <person name="Donadio S."/>
        </authorList>
    </citation>
    <scope>NUCLEOTIDE SEQUENCE</scope>
    <source>
        <strain evidence="1">ID150040</strain>
    </source>
</reference>
<comment type="caution">
    <text evidence="1">The sequence shown here is derived from an EMBL/GenBank/DDBJ whole genome shotgun (WGS) entry which is preliminary data.</text>
</comment>
<sequence>MIQARALLQGDFVYGVGVDVETAVEVGYVVLVVEATAVIVCAAEAV</sequence>
<evidence type="ECO:0000313" key="1">
    <source>
        <dbReference type="EMBL" id="GHP00352.1"/>
    </source>
</evidence>
<organism evidence="1 2">
    <name type="scientific">Reticulibacter mediterranei</name>
    <dbReference type="NCBI Taxonomy" id="2778369"/>
    <lineage>
        <taxon>Bacteria</taxon>
        <taxon>Bacillati</taxon>
        <taxon>Chloroflexota</taxon>
        <taxon>Ktedonobacteria</taxon>
        <taxon>Ktedonobacterales</taxon>
        <taxon>Reticulibacteraceae</taxon>
        <taxon>Reticulibacter</taxon>
    </lineage>
</organism>
<dbReference type="AlphaFoldDB" id="A0A8J3J2G4"/>
<evidence type="ECO:0000313" key="2">
    <source>
        <dbReference type="Proteomes" id="UP000597444"/>
    </source>
</evidence>
<gene>
    <name evidence="1" type="ORF">KSF_103990</name>
</gene>
<protein>
    <submittedName>
        <fullName evidence="1">Uncharacterized protein</fullName>
    </submittedName>
</protein>
<proteinExistence type="predicted"/>
<keyword evidence="2" id="KW-1185">Reference proteome</keyword>
<dbReference type="Proteomes" id="UP000597444">
    <property type="component" value="Unassembled WGS sequence"/>
</dbReference>
<name>A0A8J3J2G4_9CHLR</name>
<dbReference type="EMBL" id="BNJK01000002">
    <property type="protein sequence ID" value="GHP00352.1"/>
    <property type="molecule type" value="Genomic_DNA"/>
</dbReference>